<dbReference type="GO" id="GO:0008270">
    <property type="term" value="F:zinc ion binding"/>
    <property type="evidence" value="ECO:0007669"/>
    <property type="project" value="InterPro"/>
</dbReference>
<dbReference type="InterPro" id="IPR057246">
    <property type="entry name" value="CARBOXYPEPT_ZN_1"/>
</dbReference>
<dbReference type="PROSITE" id="PS51257">
    <property type="entry name" value="PROKAR_LIPOPROTEIN"/>
    <property type="match status" value="1"/>
</dbReference>
<reference evidence="3" key="1">
    <citation type="submission" date="2018-06" db="EMBL/GenBank/DDBJ databases">
        <authorList>
            <person name="Zhirakovskaya E."/>
        </authorList>
    </citation>
    <scope>NUCLEOTIDE SEQUENCE</scope>
</reference>
<feature type="domain" description="Peptidase M14" evidence="2">
    <location>
        <begin position="124"/>
        <end position="246"/>
    </location>
</feature>
<dbReference type="SUPFAM" id="SSF53187">
    <property type="entry name" value="Zn-dependent exopeptidases"/>
    <property type="match status" value="1"/>
</dbReference>
<evidence type="ECO:0000313" key="3">
    <source>
        <dbReference type="EMBL" id="VAX40507.1"/>
    </source>
</evidence>
<dbReference type="PROSITE" id="PS00132">
    <property type="entry name" value="CARBOXYPEPT_ZN_1"/>
    <property type="match status" value="1"/>
</dbReference>
<proteinExistence type="inferred from homology"/>
<dbReference type="InterPro" id="IPR000834">
    <property type="entry name" value="Peptidase_M14"/>
</dbReference>
<gene>
    <name evidence="3" type="ORF">MNBD_PLANCTO02-209</name>
</gene>
<comment type="similarity">
    <text evidence="1">Belongs to the peptidase M14 family.</text>
</comment>
<organism evidence="3">
    <name type="scientific">hydrothermal vent metagenome</name>
    <dbReference type="NCBI Taxonomy" id="652676"/>
    <lineage>
        <taxon>unclassified sequences</taxon>
        <taxon>metagenomes</taxon>
        <taxon>ecological metagenomes</taxon>
    </lineage>
</organism>
<dbReference type="GO" id="GO:0004181">
    <property type="term" value="F:metallocarboxypeptidase activity"/>
    <property type="evidence" value="ECO:0007669"/>
    <property type="project" value="InterPro"/>
</dbReference>
<dbReference type="EMBL" id="UOGL01000450">
    <property type="protein sequence ID" value="VAX40507.1"/>
    <property type="molecule type" value="Genomic_DNA"/>
</dbReference>
<name>A0A3B1E820_9ZZZZ</name>
<dbReference type="Pfam" id="PF00246">
    <property type="entry name" value="Peptidase_M14"/>
    <property type="match status" value="1"/>
</dbReference>
<dbReference type="GO" id="GO:0006508">
    <property type="term" value="P:proteolysis"/>
    <property type="evidence" value="ECO:0007669"/>
    <property type="project" value="InterPro"/>
</dbReference>
<evidence type="ECO:0000256" key="1">
    <source>
        <dbReference type="ARBA" id="ARBA00005988"/>
    </source>
</evidence>
<dbReference type="AlphaFoldDB" id="A0A3B1E820"/>
<evidence type="ECO:0000259" key="2">
    <source>
        <dbReference type="Pfam" id="PF00246"/>
    </source>
</evidence>
<protein>
    <recommendedName>
        <fullName evidence="2">Peptidase M14 domain-containing protein</fullName>
    </recommendedName>
</protein>
<accession>A0A3B1E820</accession>
<sequence length="351" mass="40087">MFRYYLLILFFVTSLSGCAWSYQPAVDNSVQLLPIARNTSPHNTSPRVLSNISVSRKVPKPLIAMDDTVSKERATEENFNFPNINATEEEWNAYWQKRFPQTDVFSQTPRMNDDWFFRWDKHYSSANNRPIETMQLGNGQPRVMVLGSLHGNEPVAMYLAEQLARYIGNKPVVWKATSSLVVRNPNPDGVAKNTFTNNRGIDLNRNFPSGDFTASHNHRSGQRAGSEVETQIICRMMTDFSPTRVIHIKTSADNNGWVIYNKKAKSTALMMGDPQSLKPRELASLQLTGSVESYVTNKQNLEMITLIVPRNIDKETAWRIYREPLLTALTYQQHRQEKTQDAFDGTEGFNK</sequence>
<dbReference type="Gene3D" id="3.40.630.10">
    <property type="entry name" value="Zn peptidases"/>
    <property type="match status" value="1"/>
</dbReference>